<dbReference type="GO" id="GO:0016491">
    <property type="term" value="F:oxidoreductase activity"/>
    <property type="evidence" value="ECO:0007669"/>
    <property type="project" value="InterPro"/>
</dbReference>
<keyword evidence="6" id="KW-0411">Iron-sulfur</keyword>
<dbReference type="InterPro" id="IPR000385">
    <property type="entry name" value="MoaA_NifB_PqqE_Fe-S-bd_CS"/>
</dbReference>
<proteinExistence type="predicted"/>
<dbReference type="NCBIfam" id="TIGR03974">
    <property type="entry name" value="rSAM_six_Cys"/>
    <property type="match status" value="1"/>
</dbReference>
<sequence length="449" mass="50635">MIHAFTFDDTHIVLDVNSDSVHVVDEPAFNLIKDYSCMPAERLLQKYGPVYGPDTVREIIQEIEELVARGMLFAPDPLPEGYLPPGNGTVKALCLHLAHDCNLRCRYCFAGQGDFGGERDLMPLEVGRAAIDFLMEASRDRRHVEVDFFGGEPLLNRSVLLDLVAYGKDRSREKGKEIKFTLTTNALLLDPEMQRFIGENDVAVVLSIDGRPRVHDRMRTTPAGAGSYRIVMDRISQFVHSPYCGEYYIRGTFTRYNCDFSADVQHLAEAGFEHISVEPVVAGADADYAFREEDVDVLLEEYESLTRYLLQRHRQGRPVDFFHFNIELENGPCLPKRLTGCSAGSEYLAVTPAGDLYPCHQFVGREDYKVGSVFNGIVNKRSAELFSHAHIYNKKECQKCWAKFHCSGGCHANALAFNGDLLEPYRLGCLLARKRLECALYLKVKTQQA</sequence>
<dbReference type="NCBIfam" id="TIGR04085">
    <property type="entry name" value="rSAM_more_4Fe4S"/>
    <property type="match status" value="1"/>
</dbReference>
<evidence type="ECO:0000256" key="5">
    <source>
        <dbReference type="ARBA" id="ARBA00023004"/>
    </source>
</evidence>
<dbReference type="AlphaFoldDB" id="A0A1I6CZN2"/>
<dbReference type="STRING" id="39060.SAMN05660706_103114"/>
<evidence type="ECO:0000256" key="4">
    <source>
        <dbReference type="ARBA" id="ARBA00022723"/>
    </source>
</evidence>
<dbReference type="InterPro" id="IPR007197">
    <property type="entry name" value="rSAM"/>
</dbReference>
<organism evidence="8 9">
    <name type="scientific">Desulfoscipio geothermicus DSM 3669</name>
    <dbReference type="NCBI Taxonomy" id="1121426"/>
    <lineage>
        <taxon>Bacteria</taxon>
        <taxon>Bacillati</taxon>
        <taxon>Bacillota</taxon>
        <taxon>Clostridia</taxon>
        <taxon>Eubacteriales</taxon>
        <taxon>Desulfallaceae</taxon>
        <taxon>Desulfoscipio</taxon>
    </lineage>
</organism>
<keyword evidence="4" id="KW-0479">Metal-binding</keyword>
<evidence type="ECO:0000256" key="1">
    <source>
        <dbReference type="ARBA" id="ARBA00001966"/>
    </source>
</evidence>
<dbReference type="OrthoDB" id="9808591at2"/>
<keyword evidence="9" id="KW-1185">Reference proteome</keyword>
<dbReference type="SFLD" id="SFLDG01384">
    <property type="entry name" value="thioether_bond_formation_requi"/>
    <property type="match status" value="1"/>
</dbReference>
<evidence type="ECO:0000313" key="9">
    <source>
        <dbReference type="Proteomes" id="UP000199584"/>
    </source>
</evidence>
<evidence type="ECO:0000256" key="2">
    <source>
        <dbReference type="ARBA" id="ARBA00022485"/>
    </source>
</evidence>
<dbReference type="EMBL" id="FOYM01000003">
    <property type="protein sequence ID" value="SFQ98507.1"/>
    <property type="molecule type" value="Genomic_DNA"/>
</dbReference>
<keyword evidence="3" id="KW-0949">S-adenosyl-L-methionine</keyword>
<gene>
    <name evidence="8" type="ORF">SAMN05660706_103114</name>
</gene>
<reference evidence="9" key="1">
    <citation type="submission" date="2016-10" db="EMBL/GenBank/DDBJ databases">
        <authorList>
            <person name="Varghese N."/>
            <person name="Submissions S."/>
        </authorList>
    </citation>
    <scope>NUCLEOTIDE SEQUENCE [LARGE SCALE GENOMIC DNA]</scope>
    <source>
        <strain evidence="9">DSM 3669</strain>
    </source>
</reference>
<name>A0A1I6CZN2_9FIRM</name>
<keyword evidence="2" id="KW-0004">4Fe-4S</keyword>
<protein>
    <recommendedName>
        <fullName evidence="7">Radical SAM core domain-containing protein</fullName>
    </recommendedName>
</protein>
<dbReference type="InterPro" id="IPR013785">
    <property type="entry name" value="Aldolase_TIM"/>
</dbReference>
<dbReference type="PANTHER" id="PTHR43273:SF8">
    <property type="entry name" value="RADICAL SAM DOMAIN PROTEIN"/>
    <property type="match status" value="1"/>
</dbReference>
<evidence type="ECO:0000313" key="8">
    <source>
        <dbReference type="EMBL" id="SFQ98507.1"/>
    </source>
</evidence>
<feature type="domain" description="Radical SAM core" evidence="7">
    <location>
        <begin position="87"/>
        <end position="320"/>
    </location>
</feature>
<evidence type="ECO:0000256" key="6">
    <source>
        <dbReference type="ARBA" id="ARBA00023014"/>
    </source>
</evidence>
<dbReference type="SUPFAM" id="SSF102114">
    <property type="entry name" value="Radical SAM enzymes"/>
    <property type="match status" value="1"/>
</dbReference>
<evidence type="ECO:0000256" key="3">
    <source>
        <dbReference type="ARBA" id="ARBA00022691"/>
    </source>
</evidence>
<dbReference type="GO" id="GO:0046872">
    <property type="term" value="F:metal ion binding"/>
    <property type="evidence" value="ECO:0007669"/>
    <property type="project" value="UniProtKB-KW"/>
</dbReference>
<dbReference type="Gene3D" id="3.20.20.70">
    <property type="entry name" value="Aldolase class I"/>
    <property type="match status" value="1"/>
</dbReference>
<dbReference type="SFLD" id="SFLDG01386">
    <property type="entry name" value="main_SPASM_domain-containing"/>
    <property type="match status" value="1"/>
</dbReference>
<dbReference type="InterPro" id="IPR023867">
    <property type="entry name" value="Sulphatase_maturase_rSAM"/>
</dbReference>
<dbReference type="GO" id="GO:0051539">
    <property type="term" value="F:4 iron, 4 sulfur cluster binding"/>
    <property type="evidence" value="ECO:0007669"/>
    <property type="project" value="UniProtKB-KW"/>
</dbReference>
<dbReference type="SFLD" id="SFLDG01067">
    <property type="entry name" value="SPASM/twitch_domain_containing"/>
    <property type="match status" value="1"/>
</dbReference>
<dbReference type="InterPro" id="IPR058240">
    <property type="entry name" value="rSAM_sf"/>
</dbReference>
<comment type="cofactor">
    <cofactor evidence="1">
        <name>[4Fe-4S] cluster</name>
        <dbReference type="ChEBI" id="CHEBI:49883"/>
    </cofactor>
</comment>
<dbReference type="PROSITE" id="PS01305">
    <property type="entry name" value="MOAA_NIFB_PQQE"/>
    <property type="match status" value="1"/>
</dbReference>
<dbReference type="InterPro" id="IPR047602">
    <property type="entry name" value="SPASM_CteB-like"/>
</dbReference>
<accession>A0A1I6CZN2</accession>
<dbReference type="SFLD" id="SFLDS00029">
    <property type="entry name" value="Radical_SAM"/>
    <property type="match status" value="1"/>
</dbReference>
<dbReference type="CDD" id="cd01335">
    <property type="entry name" value="Radical_SAM"/>
    <property type="match status" value="1"/>
</dbReference>
<dbReference type="PANTHER" id="PTHR43273">
    <property type="entry name" value="ANAEROBIC SULFATASE-MATURATING ENZYME HOMOLOG ASLB-RELATED"/>
    <property type="match status" value="1"/>
</dbReference>
<dbReference type="InterPro" id="IPR023885">
    <property type="entry name" value="4Fe4S-binding_SPASM_dom"/>
</dbReference>
<dbReference type="Proteomes" id="UP000199584">
    <property type="component" value="Unassembled WGS sequence"/>
</dbReference>
<keyword evidence="5" id="KW-0408">Iron</keyword>
<dbReference type="Pfam" id="PF13353">
    <property type="entry name" value="Fer4_12"/>
    <property type="match status" value="1"/>
</dbReference>
<dbReference type="InterPro" id="IPR024025">
    <property type="entry name" value="SCIFF_rSAM_maturase"/>
</dbReference>
<dbReference type="PROSITE" id="PS51918">
    <property type="entry name" value="RADICAL_SAM"/>
    <property type="match status" value="1"/>
</dbReference>
<dbReference type="Pfam" id="PF13186">
    <property type="entry name" value="SPASM"/>
    <property type="match status" value="1"/>
</dbReference>
<evidence type="ECO:0000259" key="7">
    <source>
        <dbReference type="PROSITE" id="PS51918"/>
    </source>
</evidence>
<dbReference type="CDD" id="cd21124">
    <property type="entry name" value="SPASM_CteB-like"/>
    <property type="match status" value="1"/>
</dbReference>
<dbReference type="RefSeq" id="WP_092481964.1">
    <property type="nucleotide sequence ID" value="NZ_FOYM01000003.1"/>
</dbReference>